<keyword evidence="2" id="KW-0812">Transmembrane</keyword>
<feature type="compositionally biased region" description="Basic and acidic residues" evidence="1">
    <location>
        <begin position="79"/>
        <end position="92"/>
    </location>
</feature>
<evidence type="ECO:0000313" key="3">
    <source>
        <dbReference type="EMBL" id="QDV82666.1"/>
    </source>
</evidence>
<protein>
    <submittedName>
        <fullName evidence="3">Uncharacterized protein</fullName>
    </submittedName>
</protein>
<keyword evidence="2" id="KW-0472">Membrane</keyword>
<keyword evidence="2" id="KW-1133">Transmembrane helix</keyword>
<dbReference type="EMBL" id="CP036432">
    <property type="protein sequence ID" value="QDV82666.1"/>
    <property type="molecule type" value="Genomic_DNA"/>
</dbReference>
<evidence type="ECO:0000313" key="4">
    <source>
        <dbReference type="Proteomes" id="UP000318081"/>
    </source>
</evidence>
<evidence type="ECO:0000256" key="2">
    <source>
        <dbReference type="SAM" id="Phobius"/>
    </source>
</evidence>
<dbReference type="Proteomes" id="UP000318081">
    <property type="component" value="Chromosome"/>
</dbReference>
<feature type="region of interest" description="Disordered" evidence="1">
    <location>
        <begin position="74"/>
        <end position="99"/>
    </location>
</feature>
<accession>A0ABX5XPW0</accession>
<name>A0ABX5XPW0_9BACT</name>
<evidence type="ECO:0000256" key="1">
    <source>
        <dbReference type="SAM" id="MobiDB-lite"/>
    </source>
</evidence>
<proteinExistence type="predicted"/>
<keyword evidence="4" id="KW-1185">Reference proteome</keyword>
<feature type="transmembrane region" description="Helical" evidence="2">
    <location>
        <begin position="33"/>
        <end position="51"/>
    </location>
</feature>
<reference evidence="3 4" key="1">
    <citation type="submission" date="2019-02" db="EMBL/GenBank/DDBJ databases">
        <title>Deep-cultivation of Planctomycetes and their phenomic and genomic characterization uncovers novel biology.</title>
        <authorList>
            <person name="Wiegand S."/>
            <person name="Jogler M."/>
            <person name="Boedeker C."/>
            <person name="Pinto D."/>
            <person name="Vollmers J."/>
            <person name="Rivas-Marin E."/>
            <person name="Kohn T."/>
            <person name="Peeters S.H."/>
            <person name="Heuer A."/>
            <person name="Rast P."/>
            <person name="Oberbeckmann S."/>
            <person name="Bunk B."/>
            <person name="Jeske O."/>
            <person name="Meyerdierks A."/>
            <person name="Storesund J.E."/>
            <person name="Kallscheuer N."/>
            <person name="Luecker S."/>
            <person name="Lage O.M."/>
            <person name="Pohl T."/>
            <person name="Merkel B.J."/>
            <person name="Hornburger P."/>
            <person name="Mueller R.-W."/>
            <person name="Bruemmer F."/>
            <person name="Labrenz M."/>
            <person name="Spormann A.M."/>
            <person name="Op den Camp H."/>
            <person name="Overmann J."/>
            <person name="Amann R."/>
            <person name="Jetten M.S.M."/>
            <person name="Mascher T."/>
            <person name="Medema M.H."/>
            <person name="Devos D.P."/>
            <person name="Kaster A.-K."/>
            <person name="Ovreas L."/>
            <person name="Rohde M."/>
            <person name="Galperin M.Y."/>
            <person name="Jogler C."/>
        </authorList>
    </citation>
    <scope>NUCLEOTIDE SEQUENCE [LARGE SCALE GENOMIC DNA]</scope>
    <source>
        <strain evidence="3 4">TBK1r</strain>
    </source>
</reference>
<gene>
    <name evidence="3" type="ORF">TBK1r_15980</name>
</gene>
<organism evidence="3 4">
    <name type="scientific">Stieleria magnilauensis</name>
    <dbReference type="NCBI Taxonomy" id="2527963"/>
    <lineage>
        <taxon>Bacteria</taxon>
        <taxon>Pseudomonadati</taxon>
        <taxon>Planctomycetota</taxon>
        <taxon>Planctomycetia</taxon>
        <taxon>Pirellulales</taxon>
        <taxon>Pirellulaceae</taxon>
        <taxon>Stieleria</taxon>
    </lineage>
</organism>
<feature type="transmembrane region" description="Helical" evidence="2">
    <location>
        <begin position="6"/>
        <end position="26"/>
    </location>
</feature>
<sequence>MFIRNLPPLGFVLIAFAFFVVTWIGGQAYRKRAVVGITLCLVLAGGTLFQMRLMHARLTAERARQQVQQMRQQAMAAERAARAMAESRRPGRVDSNGAE</sequence>